<name>A0A401GTB2_9APHY</name>
<evidence type="ECO:0000313" key="1">
    <source>
        <dbReference type="EMBL" id="GBE85419.1"/>
    </source>
</evidence>
<dbReference type="EMBL" id="BFAD01000007">
    <property type="protein sequence ID" value="GBE85419.1"/>
    <property type="molecule type" value="Genomic_DNA"/>
</dbReference>
<comment type="caution">
    <text evidence="1">The sequence shown here is derived from an EMBL/GenBank/DDBJ whole genome shotgun (WGS) entry which is preliminary data.</text>
</comment>
<sequence length="311" mass="34754">MSSLDKQLLNLASTLTAKALFSSGTLAETDLLLDYAKGEISGKVDLLHATENELQRLSETCDAAPFGVGQENVHDESYRKAGKFDVPGFSVHFDASRPGLTDNAFANLFDQEETSAVRAELYKLNVHDSPRSQKMFGSLVVIFPTLRHGGQSWTFDSREARSCGRDYQLLQSYKELSLKVYPHVIYEDFGSDVEVHALCSYIVLFPDDAILWQPEELLWSYLRKNASGDDEDKDGRDIVMNWVTLPPQTERPQSTFVTYGNEAYLSFTYIQPCLIVDIGKVGNPEDGHGSEVKHIPFLNAIFVTQLIISAV</sequence>
<reference evidence="1 2" key="1">
    <citation type="journal article" date="2018" name="Sci. Rep.">
        <title>Genome sequence of the cauliflower mushroom Sparassis crispa (Hanabiratake) and its association with beneficial usage.</title>
        <authorList>
            <person name="Kiyama R."/>
            <person name="Furutani Y."/>
            <person name="Kawaguchi K."/>
            <person name="Nakanishi T."/>
        </authorList>
    </citation>
    <scope>NUCLEOTIDE SEQUENCE [LARGE SCALE GENOMIC DNA]</scope>
</reference>
<gene>
    <name evidence="1" type="ORF">SCP_0706060</name>
</gene>
<dbReference type="AlphaFoldDB" id="A0A401GTB2"/>
<keyword evidence="2" id="KW-1185">Reference proteome</keyword>
<evidence type="ECO:0000313" key="2">
    <source>
        <dbReference type="Proteomes" id="UP000287166"/>
    </source>
</evidence>
<dbReference type="GeneID" id="38782336"/>
<dbReference type="OrthoDB" id="27483at2759"/>
<accession>A0A401GTB2</accession>
<proteinExistence type="predicted"/>
<dbReference type="Proteomes" id="UP000287166">
    <property type="component" value="Unassembled WGS sequence"/>
</dbReference>
<dbReference type="RefSeq" id="XP_027616332.1">
    <property type="nucleotide sequence ID" value="XM_027760531.1"/>
</dbReference>
<dbReference type="InParanoid" id="A0A401GTB2"/>
<organism evidence="1 2">
    <name type="scientific">Sparassis crispa</name>
    <dbReference type="NCBI Taxonomy" id="139825"/>
    <lineage>
        <taxon>Eukaryota</taxon>
        <taxon>Fungi</taxon>
        <taxon>Dikarya</taxon>
        <taxon>Basidiomycota</taxon>
        <taxon>Agaricomycotina</taxon>
        <taxon>Agaricomycetes</taxon>
        <taxon>Polyporales</taxon>
        <taxon>Sparassidaceae</taxon>
        <taxon>Sparassis</taxon>
    </lineage>
</organism>
<protein>
    <submittedName>
        <fullName evidence="1">Uncharacterized protein</fullName>
    </submittedName>
</protein>